<dbReference type="GO" id="GO:0004789">
    <property type="term" value="F:thiamine-phosphate diphosphorylase activity"/>
    <property type="evidence" value="ECO:0007669"/>
    <property type="project" value="UniProtKB-EC"/>
</dbReference>
<dbReference type="PANTHER" id="PTHR20857">
    <property type="entry name" value="THIAMINE-PHOSPHATE PYROPHOSPHORYLASE"/>
    <property type="match status" value="1"/>
</dbReference>
<dbReference type="EC" id="2.5.1.3" evidence="7"/>
<dbReference type="InterPro" id="IPR036206">
    <property type="entry name" value="ThiamineP_synth_sf"/>
</dbReference>
<reference evidence="7 8" key="1">
    <citation type="submission" date="2019-07" db="EMBL/GenBank/DDBJ databases">
        <title>Tepidimonas thermarum AA-1 draft genome.</title>
        <authorList>
            <person name="Da Costa M.S."/>
            <person name="Froufe H.J.C."/>
            <person name="Egas C."/>
            <person name="Albuquerque L."/>
        </authorList>
    </citation>
    <scope>NUCLEOTIDE SEQUENCE [LARGE SCALE GENOMIC DNA]</scope>
    <source>
        <strain evidence="7 8">AA-1</strain>
    </source>
</reference>
<organism evidence="7 8">
    <name type="scientific">Tepidimonas thermarum</name>
    <dbReference type="NCBI Taxonomy" id="335431"/>
    <lineage>
        <taxon>Bacteria</taxon>
        <taxon>Pseudomonadati</taxon>
        <taxon>Pseudomonadota</taxon>
        <taxon>Betaproteobacteria</taxon>
        <taxon>Burkholderiales</taxon>
        <taxon>Tepidimonas</taxon>
    </lineage>
</organism>
<proteinExistence type="predicted"/>
<name>A0A554X8Z4_9BURK</name>
<dbReference type="InterPro" id="IPR013785">
    <property type="entry name" value="Aldolase_TIM"/>
</dbReference>
<dbReference type="AlphaFoldDB" id="A0A554X8Z4"/>
<dbReference type="Pfam" id="PF02581">
    <property type="entry name" value="TMP-TENI"/>
    <property type="match status" value="1"/>
</dbReference>
<gene>
    <name evidence="7" type="primary">thiE</name>
    <name evidence="7" type="ORF">Tther_00069</name>
</gene>
<feature type="domain" description="Thiamine phosphate synthase/TenI" evidence="6">
    <location>
        <begin position="113"/>
        <end position="283"/>
    </location>
</feature>
<dbReference type="PANTHER" id="PTHR20857:SF15">
    <property type="entry name" value="THIAMINE-PHOSPHATE SYNTHASE"/>
    <property type="match status" value="1"/>
</dbReference>
<accession>A0A554X8Z4</accession>
<keyword evidence="8" id="KW-1185">Reference proteome</keyword>
<dbReference type="SUPFAM" id="SSF51391">
    <property type="entry name" value="Thiamin phosphate synthase"/>
    <property type="match status" value="1"/>
</dbReference>
<sequence>MPSLPPLRVPEAAVDALVAAHTDLRIERDADPNAQPADGSVYAVAYAAARRLGFVAADAAVVASAWVRRAARVGFDPRDWPDDATGDFGLTRHPQPFAPCPSALGLYAVLPSADWVARMAAAGVPTLQLRFKHDDPARIHAEVSAAVRAVQGTSARLFINDHWRAALDAGAYGVHLGQEDLSTLTPEDIHTLRTSGLRLGISTHGYAEMVRAWQLGPSYLALGAIYPTTLKAMPTAPQGPGRLRMYARLAHGLPTVAIGGIGLEQLPEVASSGVGAFAVVRAIIGAGDPQAAARELMTAWARLRPQGQTPPNDPL</sequence>
<dbReference type="RefSeq" id="WP_143899701.1">
    <property type="nucleotide sequence ID" value="NZ_VJOL01000001.1"/>
</dbReference>
<keyword evidence="4" id="KW-0460">Magnesium</keyword>
<protein>
    <submittedName>
        <fullName evidence="7">Thiamine-phosphate synthase</fullName>
        <ecNumber evidence="7">2.5.1.3</ecNumber>
    </submittedName>
</protein>
<evidence type="ECO:0000256" key="2">
    <source>
        <dbReference type="ARBA" id="ARBA00022679"/>
    </source>
</evidence>
<evidence type="ECO:0000259" key="6">
    <source>
        <dbReference type="Pfam" id="PF02581"/>
    </source>
</evidence>
<dbReference type="Proteomes" id="UP000318542">
    <property type="component" value="Unassembled WGS sequence"/>
</dbReference>
<dbReference type="GO" id="GO:0046872">
    <property type="term" value="F:metal ion binding"/>
    <property type="evidence" value="ECO:0007669"/>
    <property type="project" value="UniProtKB-KW"/>
</dbReference>
<evidence type="ECO:0000256" key="1">
    <source>
        <dbReference type="ARBA" id="ARBA00004948"/>
    </source>
</evidence>
<comment type="caution">
    <text evidence="7">The sequence shown here is derived from an EMBL/GenBank/DDBJ whole genome shotgun (WGS) entry which is preliminary data.</text>
</comment>
<dbReference type="CDD" id="cd00564">
    <property type="entry name" value="TMP_TenI"/>
    <property type="match status" value="1"/>
</dbReference>
<evidence type="ECO:0000256" key="3">
    <source>
        <dbReference type="ARBA" id="ARBA00022723"/>
    </source>
</evidence>
<evidence type="ECO:0000256" key="5">
    <source>
        <dbReference type="ARBA" id="ARBA00022977"/>
    </source>
</evidence>
<dbReference type="InterPro" id="IPR022998">
    <property type="entry name" value="ThiamineP_synth_TenI"/>
</dbReference>
<dbReference type="EMBL" id="VJOL01000001">
    <property type="protein sequence ID" value="TSE32283.1"/>
    <property type="molecule type" value="Genomic_DNA"/>
</dbReference>
<evidence type="ECO:0000313" key="7">
    <source>
        <dbReference type="EMBL" id="TSE32283.1"/>
    </source>
</evidence>
<keyword evidence="2 7" id="KW-0808">Transferase</keyword>
<dbReference type="GO" id="GO:0005737">
    <property type="term" value="C:cytoplasm"/>
    <property type="evidence" value="ECO:0007669"/>
    <property type="project" value="TreeGrafter"/>
</dbReference>
<keyword evidence="5" id="KW-0784">Thiamine biosynthesis</keyword>
<dbReference type="OrthoDB" id="9810880at2"/>
<dbReference type="GO" id="GO:0009228">
    <property type="term" value="P:thiamine biosynthetic process"/>
    <property type="evidence" value="ECO:0007669"/>
    <property type="project" value="UniProtKB-KW"/>
</dbReference>
<evidence type="ECO:0000313" key="8">
    <source>
        <dbReference type="Proteomes" id="UP000318542"/>
    </source>
</evidence>
<comment type="pathway">
    <text evidence="1">Cofactor biosynthesis; thiamine diphosphate biosynthesis.</text>
</comment>
<keyword evidence="3" id="KW-0479">Metal-binding</keyword>
<evidence type="ECO:0000256" key="4">
    <source>
        <dbReference type="ARBA" id="ARBA00022842"/>
    </source>
</evidence>
<dbReference type="Gene3D" id="3.20.20.70">
    <property type="entry name" value="Aldolase class I"/>
    <property type="match status" value="1"/>
</dbReference>
<dbReference type="FunFam" id="3.20.20.70:FF:000064">
    <property type="entry name" value="Thiamine-phosphate synthase"/>
    <property type="match status" value="1"/>
</dbReference>